<feature type="active site" description="Nucleophile" evidence="4">
    <location>
        <position position="113"/>
    </location>
</feature>
<dbReference type="CDD" id="cd07205">
    <property type="entry name" value="Pat_PNPLA6_PNPLA7_NTE1_like"/>
    <property type="match status" value="1"/>
</dbReference>
<sequence>MSLFQLFVSSAPQKSFFSTAYQGASTVALALQEKIAFFSSRLYTAIWGFAWSSTFLLLLFSFFIGNTNTFAQTKKPKIGLVLSGGGAKGFAHIGVLKVLEEAGVKVDYIGGTSMGAVIGGLYASGYNAAQIDSIFQTTNFNELINDFIPRSSKNFYERRNDELYPLILPFNKLKIGIPEALSKGMYNYNLLSRITRNVRHIRDFNQLPTPFICIATNIETGDEVLLNKGNLAQAMIASSAFPSLFSPVEIGGKILIDGGVVNNYPIEEVRKMGADIIIGVDVQDGLLDRTQLKDATKILVQITSLQSIDRMKKNIANTDVYIKPDISQYGVVSFDKGKDIIRKGEEAAFGVYEQIKKLAASSQVYHKPKLNVLTDSLHIGSINYGKLTNYTKEYVSSKLRFKPDSKITYDGLLRGINNINATQNFSGISYSLENQDDKVNLSLNLKENPTKTYLKFGLHYDNLFKSGVLVNLTRKKALLKNDVASLDVILGDNIRYNFDYYIENGFNLSLGFKSTFTQFSRNVAAAISPVANANPNINTVNVNYSDLINQLYFQSLFVQKFLIGGGLELQYLKIKSETLANVDPIVDNSTYTSLFGYLKYDSYDNKYFPKKGWFFSGDVQTYFASSNYTGNFQPFSIAKGDFSIVTPVFNKTTFKFETDAGFSFGKQSISFFNFILGGYGFSTVNNFKFLYGYDYLSVVGNSYIKSTGTFDYEFLKKNHVNFSANFANIGDRIFESTNWVSLPKYSGYAVGYGLETIIGPIEVKYTWSPELPKGFTWFSIGFLF</sequence>
<dbReference type="Pfam" id="PF01734">
    <property type="entry name" value="Patatin"/>
    <property type="match status" value="1"/>
</dbReference>
<evidence type="ECO:0000256" key="2">
    <source>
        <dbReference type="ARBA" id="ARBA00022963"/>
    </source>
</evidence>
<dbReference type="EMBL" id="JACRUM010000001">
    <property type="protein sequence ID" value="MBC5862126.1"/>
    <property type="molecule type" value="Genomic_DNA"/>
</dbReference>
<dbReference type="PROSITE" id="PS51635">
    <property type="entry name" value="PNPLA"/>
    <property type="match status" value="1"/>
</dbReference>
<keyword evidence="5" id="KW-0812">Transmembrane</keyword>
<dbReference type="InterPro" id="IPR043864">
    <property type="entry name" value="Omp85-like_dom"/>
</dbReference>
<feature type="domain" description="PNPLA" evidence="6">
    <location>
        <begin position="80"/>
        <end position="270"/>
    </location>
</feature>
<comment type="caution">
    <text evidence="7">The sequence shown here is derived from an EMBL/GenBank/DDBJ whole genome shotgun (WGS) entry which is preliminary data.</text>
</comment>
<keyword evidence="8" id="KW-1185">Reference proteome</keyword>
<gene>
    <name evidence="7" type="ORF">H8R26_01700</name>
</gene>
<dbReference type="InterPro" id="IPR002641">
    <property type="entry name" value="PNPLA_dom"/>
</dbReference>
<keyword evidence="1 4" id="KW-0378">Hydrolase</keyword>
<protein>
    <submittedName>
        <fullName evidence="7">Patatin-like phospholipase family protein</fullName>
    </submittedName>
</protein>
<feature type="short sequence motif" description="GXGXXG" evidence="4">
    <location>
        <begin position="84"/>
        <end position="89"/>
    </location>
</feature>
<evidence type="ECO:0000259" key="6">
    <source>
        <dbReference type="PROSITE" id="PS51635"/>
    </source>
</evidence>
<name>A0ABR7JCA7_9FLAO</name>
<keyword evidence="3 4" id="KW-0443">Lipid metabolism</keyword>
<dbReference type="InterPro" id="IPR016035">
    <property type="entry name" value="Acyl_Trfase/lysoPLipase"/>
</dbReference>
<dbReference type="Proteomes" id="UP000621670">
    <property type="component" value="Unassembled WGS sequence"/>
</dbReference>
<proteinExistence type="predicted"/>
<keyword evidence="2 4" id="KW-0442">Lipid degradation</keyword>
<evidence type="ECO:0000313" key="8">
    <source>
        <dbReference type="Proteomes" id="UP000621670"/>
    </source>
</evidence>
<feature type="short sequence motif" description="DGA/G" evidence="4">
    <location>
        <begin position="257"/>
        <end position="259"/>
    </location>
</feature>
<feature type="active site" description="Proton acceptor" evidence="4">
    <location>
        <position position="257"/>
    </location>
</feature>
<evidence type="ECO:0000256" key="4">
    <source>
        <dbReference type="PROSITE-ProRule" id="PRU01161"/>
    </source>
</evidence>
<dbReference type="PANTHER" id="PTHR14226:SF76">
    <property type="entry name" value="NTE FAMILY PROTEIN RSSA"/>
    <property type="match status" value="1"/>
</dbReference>
<dbReference type="RefSeq" id="WP_166132776.1">
    <property type="nucleotide sequence ID" value="NZ_JAAOBY010000001.1"/>
</dbReference>
<evidence type="ECO:0000313" key="7">
    <source>
        <dbReference type="EMBL" id="MBC5862126.1"/>
    </source>
</evidence>
<feature type="transmembrane region" description="Helical" evidence="5">
    <location>
        <begin position="46"/>
        <end position="65"/>
    </location>
</feature>
<evidence type="ECO:0000256" key="1">
    <source>
        <dbReference type="ARBA" id="ARBA00022801"/>
    </source>
</evidence>
<dbReference type="InterPro" id="IPR050301">
    <property type="entry name" value="NTE"/>
</dbReference>
<dbReference type="Gene3D" id="3.40.1090.10">
    <property type="entry name" value="Cytosolic phospholipase A2 catalytic domain"/>
    <property type="match status" value="2"/>
</dbReference>
<organism evidence="7 8">
    <name type="scientific">Flavobacterium turcicum</name>
    <dbReference type="NCBI Taxonomy" id="2764718"/>
    <lineage>
        <taxon>Bacteria</taxon>
        <taxon>Pseudomonadati</taxon>
        <taxon>Bacteroidota</taxon>
        <taxon>Flavobacteriia</taxon>
        <taxon>Flavobacteriales</taxon>
        <taxon>Flavobacteriaceae</taxon>
        <taxon>Flavobacterium</taxon>
    </lineage>
</organism>
<feature type="short sequence motif" description="GXSXG" evidence="4">
    <location>
        <begin position="111"/>
        <end position="115"/>
    </location>
</feature>
<reference evidence="7 8" key="1">
    <citation type="submission" date="2020-08" db="EMBL/GenBank/DDBJ databases">
        <title>Description of novel Flavobacterium F-400 isolate.</title>
        <authorList>
            <person name="Saticioglu I."/>
            <person name="Duman M."/>
            <person name="Altun S."/>
        </authorList>
    </citation>
    <scope>NUCLEOTIDE SEQUENCE [LARGE SCALE GENOMIC DNA]</scope>
    <source>
        <strain evidence="7 8">F-400</strain>
    </source>
</reference>
<evidence type="ECO:0000256" key="3">
    <source>
        <dbReference type="ARBA" id="ARBA00023098"/>
    </source>
</evidence>
<dbReference type="SUPFAM" id="SSF52151">
    <property type="entry name" value="FabD/lysophospholipase-like"/>
    <property type="match status" value="1"/>
</dbReference>
<keyword evidence="5" id="KW-0472">Membrane</keyword>
<evidence type="ECO:0000256" key="5">
    <source>
        <dbReference type="SAM" id="Phobius"/>
    </source>
</evidence>
<dbReference type="PANTHER" id="PTHR14226">
    <property type="entry name" value="NEUROPATHY TARGET ESTERASE/SWISS CHEESE D.MELANOGASTER"/>
    <property type="match status" value="1"/>
</dbReference>
<keyword evidence="5" id="KW-1133">Transmembrane helix</keyword>
<dbReference type="Pfam" id="PF19143">
    <property type="entry name" value="Omp85_2"/>
    <property type="match status" value="1"/>
</dbReference>
<accession>A0ABR7JCA7</accession>